<dbReference type="InterPro" id="IPR036388">
    <property type="entry name" value="WH-like_DNA-bd_sf"/>
</dbReference>
<dbReference type="OrthoDB" id="2991176at2"/>
<dbReference type="AlphaFoldDB" id="Q3A033"/>
<sequence length="197" mass="21587">MAEDQQPQSNGANSLTHIVGKMWRLSASNDELFALLVPISFVFLLILALLGKAAEMGIFAGFSAVCMAFLKLERFSEFSGIGFSAKLRDTVRKVEAMEVKETEVDPEDLSNQPVSEFSWVRISEIERSALQAIEDSPFTFRTATGLAQNLGISVSSVRQLMAGLEDKDMVAQIVTSRRTTAWNITALGRTYLASSPS</sequence>
<evidence type="ECO:0000313" key="2">
    <source>
        <dbReference type="EMBL" id="ABA90274.1"/>
    </source>
</evidence>
<dbReference type="STRING" id="338963.Pcar_3039"/>
<organism evidence="2 3">
    <name type="scientific">Syntrophotalea carbinolica (strain DSM 2380 / NBRC 103641 / GraBd1)</name>
    <name type="common">Pelobacter carbinolicus</name>
    <dbReference type="NCBI Taxonomy" id="338963"/>
    <lineage>
        <taxon>Bacteria</taxon>
        <taxon>Pseudomonadati</taxon>
        <taxon>Thermodesulfobacteriota</taxon>
        <taxon>Desulfuromonadia</taxon>
        <taxon>Desulfuromonadales</taxon>
        <taxon>Syntrophotaleaceae</taxon>
        <taxon>Syntrophotalea</taxon>
    </lineage>
</organism>
<gene>
    <name evidence="2" type="ordered locus">Pcar_3039</name>
</gene>
<evidence type="ECO:0000256" key="1">
    <source>
        <dbReference type="SAM" id="Phobius"/>
    </source>
</evidence>
<keyword evidence="1" id="KW-0472">Membrane</keyword>
<protein>
    <submittedName>
        <fullName evidence="2">Uncharacterized protein</fullName>
    </submittedName>
</protein>
<dbReference type="RefSeq" id="WP_011342828.1">
    <property type="nucleotide sequence ID" value="NC_007498.2"/>
</dbReference>
<keyword evidence="3" id="KW-1185">Reference proteome</keyword>
<dbReference type="SUPFAM" id="SSF46785">
    <property type="entry name" value="Winged helix' DNA-binding domain"/>
    <property type="match status" value="1"/>
</dbReference>
<reference evidence="3" key="1">
    <citation type="submission" date="2005-10" db="EMBL/GenBank/DDBJ databases">
        <title>Complete sequence of Pelobacter carbinolicus DSM 2380.</title>
        <authorList>
            <person name="Copeland A."/>
            <person name="Lucas S."/>
            <person name="Lapidus A."/>
            <person name="Barry K."/>
            <person name="Detter J.C."/>
            <person name="Glavina T."/>
            <person name="Hammon N."/>
            <person name="Israni S."/>
            <person name="Pitluck S."/>
            <person name="Chertkov O."/>
            <person name="Schmutz J."/>
            <person name="Larimer F."/>
            <person name="Land M."/>
            <person name="Kyrpides N."/>
            <person name="Ivanova N."/>
            <person name="Richardson P."/>
        </authorList>
    </citation>
    <scope>NUCLEOTIDE SEQUENCE [LARGE SCALE GENOMIC DNA]</scope>
    <source>
        <strain evidence="3">DSM 2380 / NBRC 103641 / GraBd1</strain>
    </source>
</reference>
<dbReference type="InterPro" id="IPR036390">
    <property type="entry name" value="WH_DNA-bd_sf"/>
</dbReference>
<dbReference type="HOGENOM" id="CLU_1382982_0_0_7"/>
<keyword evidence="1" id="KW-0812">Transmembrane</keyword>
<dbReference type="eggNOG" id="ENOG5030Q0S">
    <property type="taxonomic scope" value="Bacteria"/>
</dbReference>
<evidence type="ECO:0000313" key="3">
    <source>
        <dbReference type="Proteomes" id="UP000002534"/>
    </source>
</evidence>
<name>Q3A033_SYNC1</name>
<dbReference type="Proteomes" id="UP000002534">
    <property type="component" value="Chromosome"/>
</dbReference>
<keyword evidence="1" id="KW-1133">Transmembrane helix</keyword>
<accession>Q3A033</accession>
<reference evidence="2 3" key="2">
    <citation type="journal article" date="2012" name="BMC Genomics">
        <title>The genome of Pelobacter carbinolicus reveals surprising metabolic capabilities and physiological features.</title>
        <authorList>
            <person name="Aklujkar M."/>
            <person name="Haveman S.A."/>
            <person name="Didonato R.Jr."/>
            <person name="Chertkov O."/>
            <person name="Han C.S."/>
            <person name="Land M.L."/>
            <person name="Brown P."/>
            <person name="Lovley D.R."/>
        </authorList>
    </citation>
    <scope>NUCLEOTIDE SEQUENCE [LARGE SCALE GENOMIC DNA]</scope>
    <source>
        <strain evidence="3">DSM 2380 / NBRC 103641 / GraBd1</strain>
    </source>
</reference>
<dbReference type="KEGG" id="pca:Pcar_3039"/>
<proteinExistence type="predicted"/>
<dbReference type="Gene3D" id="1.10.10.10">
    <property type="entry name" value="Winged helix-like DNA-binding domain superfamily/Winged helix DNA-binding domain"/>
    <property type="match status" value="1"/>
</dbReference>
<feature type="transmembrane region" description="Helical" evidence="1">
    <location>
        <begin position="32"/>
        <end position="50"/>
    </location>
</feature>
<dbReference type="EMBL" id="CP000142">
    <property type="protein sequence ID" value="ABA90274.1"/>
    <property type="molecule type" value="Genomic_DNA"/>
</dbReference>